<organism evidence="2 3">
    <name type="scientific">Mycena albidolilacea</name>
    <dbReference type="NCBI Taxonomy" id="1033008"/>
    <lineage>
        <taxon>Eukaryota</taxon>
        <taxon>Fungi</taxon>
        <taxon>Dikarya</taxon>
        <taxon>Basidiomycota</taxon>
        <taxon>Agaricomycotina</taxon>
        <taxon>Agaricomycetes</taxon>
        <taxon>Agaricomycetidae</taxon>
        <taxon>Agaricales</taxon>
        <taxon>Marasmiineae</taxon>
        <taxon>Mycenaceae</taxon>
        <taxon>Mycena</taxon>
    </lineage>
</organism>
<sequence length="279" mass="30444">MTGVRTNQPVEPVGKQQKKKRQPVMTAMSTARTYQFLVPGYTCRTSKPHTLGTPNELAGRRSETVRRENLEKKIGTMVAAESFDGMRKDETLREAVRKVSVLGWRARLEVAKAAIISLQLNPHEHTWAWNCGTRSIRAQRSHSRGIAKRGGVNGGATVSPTMRKKPRENIDIGSDGGKKYGISRTPVNITGTLTEQDSKRLSVGHRIWLTGWGHILAVGLATNGWAAEGREGRFEDPAPVLGTISVSVASWSNRIPSSAAPGMNRNATNTGILLMNATL</sequence>
<evidence type="ECO:0000256" key="1">
    <source>
        <dbReference type="SAM" id="MobiDB-lite"/>
    </source>
</evidence>
<reference evidence="2" key="1">
    <citation type="submission" date="2023-03" db="EMBL/GenBank/DDBJ databases">
        <title>Massive genome expansion in bonnet fungi (Mycena s.s.) driven by repeated elements and novel gene families across ecological guilds.</title>
        <authorList>
            <consortium name="Lawrence Berkeley National Laboratory"/>
            <person name="Harder C.B."/>
            <person name="Miyauchi S."/>
            <person name="Viragh M."/>
            <person name="Kuo A."/>
            <person name="Thoen E."/>
            <person name="Andreopoulos B."/>
            <person name="Lu D."/>
            <person name="Skrede I."/>
            <person name="Drula E."/>
            <person name="Henrissat B."/>
            <person name="Morin E."/>
            <person name="Kohler A."/>
            <person name="Barry K."/>
            <person name="LaButti K."/>
            <person name="Morin E."/>
            <person name="Salamov A."/>
            <person name="Lipzen A."/>
            <person name="Mereny Z."/>
            <person name="Hegedus B."/>
            <person name="Baldrian P."/>
            <person name="Stursova M."/>
            <person name="Weitz H."/>
            <person name="Taylor A."/>
            <person name="Grigoriev I.V."/>
            <person name="Nagy L.G."/>
            <person name="Martin F."/>
            <person name="Kauserud H."/>
        </authorList>
    </citation>
    <scope>NUCLEOTIDE SEQUENCE</scope>
    <source>
        <strain evidence="2">CBHHK002</strain>
    </source>
</reference>
<evidence type="ECO:0000313" key="3">
    <source>
        <dbReference type="Proteomes" id="UP001218218"/>
    </source>
</evidence>
<dbReference type="Proteomes" id="UP001218218">
    <property type="component" value="Unassembled WGS sequence"/>
</dbReference>
<dbReference type="AlphaFoldDB" id="A0AAD6ZP49"/>
<proteinExistence type="predicted"/>
<keyword evidence="3" id="KW-1185">Reference proteome</keyword>
<feature type="region of interest" description="Disordered" evidence="1">
    <location>
        <begin position="140"/>
        <end position="177"/>
    </location>
</feature>
<feature type="region of interest" description="Disordered" evidence="1">
    <location>
        <begin position="1"/>
        <end position="26"/>
    </location>
</feature>
<gene>
    <name evidence="2" type="ORF">DFH08DRAFT_815039</name>
</gene>
<name>A0AAD6ZP49_9AGAR</name>
<accession>A0AAD6ZP49</accession>
<evidence type="ECO:0000313" key="2">
    <source>
        <dbReference type="EMBL" id="KAJ7330955.1"/>
    </source>
</evidence>
<protein>
    <submittedName>
        <fullName evidence="2">Uncharacterized protein</fullName>
    </submittedName>
</protein>
<comment type="caution">
    <text evidence="2">The sequence shown here is derived from an EMBL/GenBank/DDBJ whole genome shotgun (WGS) entry which is preliminary data.</text>
</comment>
<dbReference type="EMBL" id="JARIHO010000036">
    <property type="protein sequence ID" value="KAJ7330955.1"/>
    <property type="molecule type" value="Genomic_DNA"/>
</dbReference>